<dbReference type="RefSeq" id="WP_084672324.1">
    <property type="nucleotide sequence ID" value="NZ_FRAI01000005.1"/>
</dbReference>
<evidence type="ECO:0008006" key="4">
    <source>
        <dbReference type="Google" id="ProtNLM"/>
    </source>
</evidence>
<proteinExistence type="predicted"/>
<organism evidence="2 3">
    <name type="scientific">Anaerobranca californiensis DSM 14826</name>
    <dbReference type="NCBI Taxonomy" id="1120989"/>
    <lineage>
        <taxon>Bacteria</taxon>
        <taxon>Bacillati</taxon>
        <taxon>Bacillota</taxon>
        <taxon>Clostridia</taxon>
        <taxon>Eubacteriales</taxon>
        <taxon>Proteinivoracaceae</taxon>
        <taxon>Anaerobranca</taxon>
    </lineage>
</organism>
<accession>A0A1M6KQR3</accession>
<dbReference type="AlphaFoldDB" id="A0A1M6KQR3"/>
<protein>
    <recommendedName>
        <fullName evidence="4">DUF116 domain-containing protein</fullName>
    </recommendedName>
</protein>
<dbReference type="PANTHER" id="PTHR43801">
    <property type="entry name" value="NUCLEOTIDE-BINDING PROTEIN-RELATED"/>
    <property type="match status" value="1"/>
</dbReference>
<keyword evidence="1" id="KW-0472">Membrane</keyword>
<feature type="transmembrane region" description="Helical" evidence="1">
    <location>
        <begin position="7"/>
        <end position="28"/>
    </location>
</feature>
<keyword evidence="1" id="KW-1133">Transmembrane helix</keyword>
<dbReference type="STRING" id="1120989.SAMN02745227_00217"/>
<dbReference type="Pfam" id="PF01976">
    <property type="entry name" value="DUF116"/>
    <property type="match status" value="1"/>
</dbReference>
<dbReference type="PANTHER" id="PTHR43801:SF1">
    <property type="entry name" value="POLYPRENYL SYNTHETASE"/>
    <property type="match status" value="1"/>
</dbReference>
<gene>
    <name evidence="2" type="ORF">SAMN02745227_00217</name>
</gene>
<dbReference type="OrthoDB" id="9787348at2"/>
<feature type="transmembrane region" description="Helical" evidence="1">
    <location>
        <begin position="40"/>
        <end position="65"/>
    </location>
</feature>
<evidence type="ECO:0000256" key="1">
    <source>
        <dbReference type="SAM" id="Phobius"/>
    </source>
</evidence>
<dbReference type="EMBL" id="FRAI01000005">
    <property type="protein sequence ID" value="SHJ61251.1"/>
    <property type="molecule type" value="Genomic_DNA"/>
</dbReference>
<keyword evidence="3" id="KW-1185">Reference proteome</keyword>
<dbReference type="InterPro" id="IPR002829">
    <property type="entry name" value="DUF116"/>
</dbReference>
<evidence type="ECO:0000313" key="2">
    <source>
        <dbReference type="EMBL" id="SHJ61251.1"/>
    </source>
</evidence>
<sequence>MNNYRKRLFILLMVLSLVLFSFIISIIWSAFISNNVIIKILLWFILGLLLSFSIIFLLGIFLLVYKIHYGKAIGVFNPLIKGTIKFLYPLIMALCSIFKIDKDKVKGSFIEINNELLLNNSKNKFAPHEILILLPHCIQNSPCSHKITVDVSNCKKCGNCQVGDIIDLTQKYNVKLAIATGGTIARKIIKETKPKSIVAVACERDLSSGILDTDPLPVIGILNLRPFGPCYNTGVDLKKLEEGLKFLLKEVE</sequence>
<dbReference type="Proteomes" id="UP000243547">
    <property type="component" value="Unassembled WGS sequence"/>
</dbReference>
<name>A0A1M6KQR3_9FIRM</name>
<keyword evidence="1" id="KW-0812">Transmembrane</keyword>
<reference evidence="3" key="1">
    <citation type="submission" date="2016-11" db="EMBL/GenBank/DDBJ databases">
        <authorList>
            <person name="Varghese N."/>
            <person name="Submissions S."/>
        </authorList>
    </citation>
    <scope>NUCLEOTIDE SEQUENCE [LARGE SCALE GENOMIC DNA]</scope>
    <source>
        <strain evidence="3">DSM 14826</strain>
    </source>
</reference>
<evidence type="ECO:0000313" key="3">
    <source>
        <dbReference type="Proteomes" id="UP000243547"/>
    </source>
</evidence>